<dbReference type="EMBL" id="CP015402">
    <property type="protein sequence ID" value="ANU64255.2"/>
    <property type="molecule type" value="Genomic_DNA"/>
</dbReference>
<protein>
    <recommendedName>
        <fullName evidence="1">Minor fimbrium subunit Mfa1 C-terminal domain-containing protein</fullName>
    </recommendedName>
</protein>
<keyword evidence="3" id="KW-1185">Reference proteome</keyword>
<dbReference type="Pfam" id="PF15495">
    <property type="entry name" value="Fimbrillin_C"/>
    <property type="match status" value="1"/>
</dbReference>
<dbReference type="OrthoDB" id="1010993at2"/>
<dbReference type="Gene3D" id="2.60.40.2580">
    <property type="match status" value="1"/>
</dbReference>
<dbReference type="InterPro" id="IPR029140">
    <property type="entry name" value="Mfa1_C"/>
</dbReference>
<dbReference type="AlphaFoldDB" id="A0A1B1SBT8"/>
<dbReference type="PROSITE" id="PS51257">
    <property type="entry name" value="PROKAR_LIPOPROTEIN"/>
    <property type="match status" value="1"/>
</dbReference>
<dbReference type="KEGG" id="pary:A4V02_11380"/>
<gene>
    <name evidence="2" type="ORF">A4V02_11380</name>
</gene>
<reference evidence="3" key="1">
    <citation type="submission" date="2016-04" db="EMBL/GenBank/DDBJ databases">
        <title>Complete Genome Sequences of Twelve Strains of a Stable Defined Moderately Diverse Mouse Microbiota 2 (sDMDMm2).</title>
        <authorList>
            <person name="Uchimura Y."/>
            <person name="Wyss M."/>
            <person name="Brugiroux S."/>
            <person name="Limenitakis J.P."/>
            <person name="Stecher B."/>
            <person name="McCoy K.D."/>
            <person name="Macpherson A.J."/>
        </authorList>
    </citation>
    <scope>NUCLEOTIDE SEQUENCE [LARGE SCALE GENOMIC DNA]</scope>
    <source>
        <strain evidence="3">YL27</strain>
    </source>
</reference>
<organism evidence="2 3">
    <name type="scientific">Muribaculum intestinale</name>
    <dbReference type="NCBI Taxonomy" id="1796646"/>
    <lineage>
        <taxon>Bacteria</taxon>
        <taxon>Pseudomonadati</taxon>
        <taxon>Bacteroidota</taxon>
        <taxon>Bacteroidia</taxon>
        <taxon>Bacteroidales</taxon>
        <taxon>Muribaculaceae</taxon>
        <taxon>Muribaculum</taxon>
    </lineage>
</organism>
<sequence length="653" mass="71377">MTFNRFISATMAVALLAACSDKDPLGEGPDNGIGNPGENIGDGYVAVQINLPTNVVSAAPRATNDNFDDGTPNEYRVSNGALLLFTAAAPTDKEGEAVFKAAYDLNLESYWISKPDQSDNITTSNLVAVQVTNPAQTGEKLYGLVMVNFRNVAGIGEDNTLQLKAADGSSTAFSGKFSDLVNKISDCSFYTGSGTGATNFFMTNAPLSSVDDKTKPEPEASNVTTLVDITDGIKRTRLEAENAPAGSFFVERAVAKATLSVTANNGLNVGTGENAVHFTADNIEWTLNATNTKSYIVRNMGELDYIGYQSPNKPFRMVGNQKMGTTQIQPEVDLYRTYWCIDPNYDTYTEGDLTYKEDKTTTDFVKAGSGNPLYCYENTFNVEHQLHQYTTQAIVKVQFKVEGADAAATFYTINDRQDIIYTNKNEVITYPVSYILQDSRVAAAVKKAIEGTGQSVSITNENYTKYMTITFTRNDKGLYAVSNIEFIATEFEKLHNGKDPSDEGYVQGKKPVFEGEAGANLIADVNKAYTIAEYENGVSYYPVRFKHFAGASTTDATDLAPWDADKVGASSYDYDGYTGTKSGNAENMWLGRYGMVRNNWYDLNVTGFNKLGKPSIGGLEVDSDSTPDDNVEQWIAFKVNILSWAKRVQNVDL</sequence>
<feature type="domain" description="Minor fimbrium subunit Mfa1 C-terminal" evidence="1">
    <location>
        <begin position="583"/>
        <end position="650"/>
    </location>
</feature>
<dbReference type="STRING" id="1796646.A4V02_11380"/>
<accession>A0A1B1SBT8</accession>
<name>A0A1B1SBT8_9BACT</name>
<evidence type="ECO:0000313" key="2">
    <source>
        <dbReference type="EMBL" id="ANU64255.2"/>
    </source>
</evidence>
<dbReference type="Gene3D" id="1.10.20.150">
    <property type="match status" value="1"/>
</dbReference>
<dbReference type="RefSeq" id="WP_084274117.1">
    <property type="nucleotide sequence ID" value="NZ_CP015402.2"/>
</dbReference>
<evidence type="ECO:0000313" key="3">
    <source>
        <dbReference type="Proteomes" id="UP000186351"/>
    </source>
</evidence>
<dbReference type="Proteomes" id="UP000186351">
    <property type="component" value="Chromosome"/>
</dbReference>
<evidence type="ECO:0000259" key="1">
    <source>
        <dbReference type="Pfam" id="PF15495"/>
    </source>
</evidence>
<dbReference type="Gene3D" id="2.60.40.3690">
    <property type="match status" value="1"/>
</dbReference>
<dbReference type="GeneID" id="65537473"/>
<accession>A0A1Z2XGW6</accession>
<proteinExistence type="predicted"/>